<dbReference type="GO" id="GO:0008033">
    <property type="term" value="P:tRNA processing"/>
    <property type="evidence" value="ECO:0007669"/>
    <property type="project" value="InterPro"/>
</dbReference>
<keyword evidence="1" id="KW-0808">Transferase</keyword>
<dbReference type="Proteomes" id="UP000263273">
    <property type="component" value="Unassembled WGS sequence"/>
</dbReference>
<dbReference type="CDD" id="cd24138">
    <property type="entry name" value="TtcA-like"/>
    <property type="match status" value="1"/>
</dbReference>
<dbReference type="SUPFAM" id="SSF52402">
    <property type="entry name" value="Adenine nucleotide alpha hydrolases-like"/>
    <property type="match status" value="1"/>
</dbReference>
<dbReference type="GO" id="GO:0016740">
    <property type="term" value="F:transferase activity"/>
    <property type="evidence" value="ECO:0007669"/>
    <property type="project" value="UniProtKB-KW"/>
</dbReference>
<dbReference type="PIRSF" id="PIRSF004976">
    <property type="entry name" value="ATPase_YdaO"/>
    <property type="match status" value="1"/>
</dbReference>
<protein>
    <submittedName>
        <fullName evidence="3">tRNA 2-thiocytidine(32) synthetase TtcA</fullName>
    </submittedName>
</protein>
<proteinExistence type="predicted"/>
<name>A0A354Z212_9FIRM</name>
<dbReference type="STRING" id="378794.GCA_001570625_01204"/>
<sequence>MSKRLEKKIFRKIRDANLKYRLLENGDRVAIGMSGGKDSLTLLYFLLLLYRYTPLDFSVFPVYLDLGWENDIEVMSAFCAELGTPLTVEKTNIGQIVFDNRQEKNPCSLCANLRRGALNRVAKGLNCNKVALGHHLDDAVNTMFLSMLFEGRFKVFKPSTYLDRMDITIIRPLVYVEEADITRFIEAKGLSPAPNRCPADGVGKRAEVGELLNLIESHFPGARKKFLASIENVDQESFWI</sequence>
<evidence type="ECO:0000313" key="4">
    <source>
        <dbReference type="Proteomes" id="UP000263273"/>
    </source>
</evidence>
<dbReference type="PANTHER" id="PTHR43686">
    <property type="entry name" value="SULFURTRANSFERASE-RELATED"/>
    <property type="match status" value="1"/>
</dbReference>
<dbReference type="Gene3D" id="3.40.50.620">
    <property type="entry name" value="HUPs"/>
    <property type="match status" value="1"/>
</dbReference>
<evidence type="ECO:0000259" key="2">
    <source>
        <dbReference type="Pfam" id="PF01171"/>
    </source>
</evidence>
<comment type="caution">
    <text evidence="3">The sequence shown here is derived from an EMBL/GenBank/DDBJ whole genome shotgun (WGS) entry which is preliminary data.</text>
</comment>
<evidence type="ECO:0000313" key="3">
    <source>
        <dbReference type="EMBL" id="HBK54502.1"/>
    </source>
</evidence>
<dbReference type="InterPro" id="IPR014729">
    <property type="entry name" value="Rossmann-like_a/b/a_fold"/>
</dbReference>
<dbReference type="PANTHER" id="PTHR43686:SF1">
    <property type="entry name" value="AMINOTRAN_5 DOMAIN-CONTAINING PROTEIN"/>
    <property type="match status" value="1"/>
</dbReference>
<dbReference type="InterPro" id="IPR011063">
    <property type="entry name" value="TilS/TtcA_N"/>
</dbReference>
<organism evidence="3 4">
    <name type="scientific">Syntrophomonas wolfei</name>
    <dbReference type="NCBI Taxonomy" id="863"/>
    <lineage>
        <taxon>Bacteria</taxon>
        <taxon>Bacillati</taxon>
        <taxon>Bacillota</taxon>
        <taxon>Clostridia</taxon>
        <taxon>Eubacteriales</taxon>
        <taxon>Syntrophomonadaceae</taxon>
        <taxon>Syntrophomonas</taxon>
    </lineage>
</organism>
<dbReference type="RefSeq" id="WP_276620889.1">
    <property type="nucleotide sequence ID" value="NZ_DHSN01000067.1"/>
</dbReference>
<dbReference type="EMBL" id="DNZF01000244">
    <property type="protein sequence ID" value="HBK54502.1"/>
    <property type="molecule type" value="Genomic_DNA"/>
</dbReference>
<accession>A0A354Z212</accession>
<dbReference type="AlphaFoldDB" id="A0A354Z212"/>
<reference evidence="3 4" key="1">
    <citation type="journal article" date="2018" name="Nat. Biotechnol.">
        <title>A standardized bacterial taxonomy based on genome phylogeny substantially revises the tree of life.</title>
        <authorList>
            <person name="Parks D.H."/>
            <person name="Chuvochina M."/>
            <person name="Waite D.W."/>
            <person name="Rinke C."/>
            <person name="Skarshewski A."/>
            <person name="Chaumeil P.A."/>
            <person name="Hugenholtz P."/>
        </authorList>
    </citation>
    <scope>NUCLEOTIDE SEQUENCE [LARGE SCALE GENOMIC DNA]</scope>
    <source>
        <strain evidence="3">UBA10948</strain>
    </source>
</reference>
<dbReference type="Pfam" id="PF01171">
    <property type="entry name" value="ATP_bind_3"/>
    <property type="match status" value="1"/>
</dbReference>
<evidence type="ECO:0000256" key="1">
    <source>
        <dbReference type="ARBA" id="ARBA00022679"/>
    </source>
</evidence>
<gene>
    <name evidence="3" type="ORF">DDZ44_11250</name>
</gene>
<feature type="domain" description="tRNA(Ile)-lysidine/2-thiocytidine synthase N-terminal" evidence="2">
    <location>
        <begin position="29"/>
        <end position="191"/>
    </location>
</feature>
<dbReference type="InterPro" id="IPR035107">
    <property type="entry name" value="tRNA_thiolation_TtcA_Ctu1"/>
</dbReference>